<dbReference type="STRING" id="1122156.SAMN02745117_01862"/>
<dbReference type="InterPro" id="IPR015943">
    <property type="entry name" value="WD40/YVTN_repeat-like_dom_sf"/>
</dbReference>
<dbReference type="PANTHER" id="PTHR47197:SF3">
    <property type="entry name" value="DIHYDRO-HEME D1 DEHYDROGENASE"/>
    <property type="match status" value="1"/>
</dbReference>
<sequence>MTISSSSFPQRALRLGAAALASLCLLACTSTPSTPSAAAPVSATPSAAISQTRLRGVYELVYSSTNNAIYVASMGERFGDGKGGFIYQLDANTLALQKTIELPLKPFALAIDNRAGILYAGHSLESTITAIDVATGAVRGTARLELLNDEGKAIRTRQLLADEATGTLYVGGVGKGGILWVLDGRTLAQKQVLRSPDGKSIGLVLDADAQRLYTGATGAFEVIDTRSLSRVALHTVPKPPGQEDSYGRYFVNLAWDSRTGRLLAAESTYAGELFVFDAQTGKVLHTVETGKSPVGIRFNPVRNEVYVANREGGTVTVIDASSYAIKRQIALSLHPNSLALSPDGQVLFVSVKREFPKQGELAPMESVVRIDLR</sequence>
<dbReference type="Proteomes" id="UP000184327">
    <property type="component" value="Unassembled WGS sequence"/>
</dbReference>
<evidence type="ECO:0000256" key="1">
    <source>
        <dbReference type="SAM" id="SignalP"/>
    </source>
</evidence>
<accession>A0A1M5BBF5</accession>
<protein>
    <submittedName>
        <fullName evidence="2">40-residue YVTN family beta-propeller repeat-containing protein</fullName>
    </submittedName>
</protein>
<dbReference type="PANTHER" id="PTHR47197">
    <property type="entry name" value="PROTEIN NIRF"/>
    <property type="match status" value="1"/>
</dbReference>
<name>A0A1M5BBF5_9BURK</name>
<dbReference type="Gene3D" id="2.130.10.10">
    <property type="entry name" value="YVTN repeat-like/Quinoprotein amine dehydrogenase"/>
    <property type="match status" value="1"/>
</dbReference>
<dbReference type="EMBL" id="FQUZ01000021">
    <property type="protein sequence ID" value="SHF39790.1"/>
    <property type="molecule type" value="Genomic_DNA"/>
</dbReference>
<dbReference type="InterPro" id="IPR051200">
    <property type="entry name" value="Host-pathogen_enzymatic-act"/>
</dbReference>
<evidence type="ECO:0000313" key="2">
    <source>
        <dbReference type="EMBL" id="SHF39790.1"/>
    </source>
</evidence>
<reference evidence="2 3" key="1">
    <citation type="submission" date="2016-11" db="EMBL/GenBank/DDBJ databases">
        <authorList>
            <person name="Jaros S."/>
            <person name="Januszkiewicz K."/>
            <person name="Wedrychowicz H."/>
        </authorList>
    </citation>
    <scope>NUCLEOTIDE SEQUENCE [LARGE SCALE GENOMIC DNA]</scope>
    <source>
        <strain evidence="2 3">DSM 16112</strain>
    </source>
</reference>
<dbReference type="RefSeq" id="WP_073356424.1">
    <property type="nucleotide sequence ID" value="NZ_FQUZ01000021.1"/>
</dbReference>
<dbReference type="SUPFAM" id="SSF51004">
    <property type="entry name" value="C-terminal (heme d1) domain of cytochrome cd1-nitrite reductase"/>
    <property type="match status" value="1"/>
</dbReference>
<organism evidence="2 3">
    <name type="scientific">Lampropedia hyalina DSM 16112</name>
    <dbReference type="NCBI Taxonomy" id="1122156"/>
    <lineage>
        <taxon>Bacteria</taxon>
        <taxon>Pseudomonadati</taxon>
        <taxon>Pseudomonadota</taxon>
        <taxon>Betaproteobacteria</taxon>
        <taxon>Burkholderiales</taxon>
        <taxon>Comamonadaceae</taxon>
        <taxon>Lampropedia</taxon>
    </lineage>
</organism>
<keyword evidence="1" id="KW-0732">Signal</keyword>
<feature type="signal peptide" evidence="1">
    <location>
        <begin position="1"/>
        <end position="38"/>
    </location>
</feature>
<dbReference type="InterPro" id="IPR011048">
    <property type="entry name" value="Haem_d1_sf"/>
</dbReference>
<keyword evidence="3" id="KW-1185">Reference proteome</keyword>
<gene>
    <name evidence="2" type="ORF">SAMN02745117_01862</name>
</gene>
<dbReference type="AlphaFoldDB" id="A0A1M5BBF5"/>
<evidence type="ECO:0000313" key="3">
    <source>
        <dbReference type="Proteomes" id="UP000184327"/>
    </source>
</evidence>
<proteinExistence type="predicted"/>
<dbReference type="OrthoDB" id="7767057at2"/>
<feature type="chain" id="PRO_5012906176" evidence="1">
    <location>
        <begin position="39"/>
        <end position="373"/>
    </location>
</feature>